<protein>
    <submittedName>
        <fullName evidence="7">Lipid A biosynthesis lauroyl acyltransferase</fullName>
        <ecNumber evidence="7">2.3.1.-</ecNumber>
    </submittedName>
</protein>
<gene>
    <name evidence="7" type="primary">htrB</name>
    <name evidence="7" type="ORF">PSJ8397_02202</name>
</gene>
<keyword evidence="5" id="KW-0472">Membrane</keyword>
<comment type="subcellular location">
    <subcellularLocation>
        <location evidence="1">Cell inner membrane</location>
    </subcellularLocation>
</comment>
<dbReference type="CDD" id="cd07984">
    <property type="entry name" value="LPLAT_LABLAT-like"/>
    <property type="match status" value="1"/>
</dbReference>
<sequence length="342" mass="38120">MPPFIRDDALISPCSHAGNGRCNTHIVQRRTEEALWRHPRLARARAAAYTSPTMRTYDTATWSDWAVDRALRGIIGTALALPYARRIRWFGAAIERGVGPLSGYRKRAERQVAMIWPDMAEGDVKRIARACCNNFGRTMIEGYSKEEYTRHLSGVTPTGAGLEALAQAKAEGRPVLFVTGHFGNHDAPRHVLNRLGYTIGGIYKPISNPYFNDHYVSTINTVSGPVFPIDRDGMAGFMRMLRDGGMGTMLFDVRVKKYPAIPFLGVPAHTSTGLGSIALKTGALIVPYFGTRQPDGLSFDVAVEAPVDLTTPDQIMRDVTDRLEARIEAQPEQYFWVHRRWD</sequence>
<organism evidence="7 8">
    <name type="scientific">Pseudooctadecabacter jejudonensis</name>
    <dbReference type="NCBI Taxonomy" id="1391910"/>
    <lineage>
        <taxon>Bacteria</taxon>
        <taxon>Pseudomonadati</taxon>
        <taxon>Pseudomonadota</taxon>
        <taxon>Alphaproteobacteria</taxon>
        <taxon>Rhodobacterales</taxon>
        <taxon>Paracoccaceae</taxon>
        <taxon>Pseudooctadecabacter</taxon>
    </lineage>
</organism>
<evidence type="ECO:0000256" key="2">
    <source>
        <dbReference type="ARBA" id="ARBA00022475"/>
    </source>
</evidence>
<dbReference type="GO" id="GO:0016746">
    <property type="term" value="F:acyltransferase activity"/>
    <property type="evidence" value="ECO:0007669"/>
    <property type="project" value="UniProtKB-KW"/>
</dbReference>
<evidence type="ECO:0000256" key="4">
    <source>
        <dbReference type="ARBA" id="ARBA00022679"/>
    </source>
</evidence>
<dbReference type="Pfam" id="PF03279">
    <property type="entry name" value="Lip_A_acyltrans"/>
    <property type="match status" value="1"/>
</dbReference>
<accession>A0A1Y5SMP8</accession>
<evidence type="ECO:0000313" key="7">
    <source>
        <dbReference type="EMBL" id="SLN43126.1"/>
    </source>
</evidence>
<keyword evidence="8" id="KW-1185">Reference proteome</keyword>
<keyword evidence="6 7" id="KW-0012">Acyltransferase</keyword>
<dbReference type="EC" id="2.3.1.-" evidence="7"/>
<dbReference type="PANTHER" id="PTHR30606:SF10">
    <property type="entry name" value="PHOSPHATIDYLINOSITOL MANNOSIDE ACYLTRANSFERASE"/>
    <property type="match status" value="1"/>
</dbReference>
<evidence type="ECO:0000256" key="3">
    <source>
        <dbReference type="ARBA" id="ARBA00022519"/>
    </source>
</evidence>
<keyword evidence="3" id="KW-0997">Cell inner membrane</keyword>
<keyword evidence="2" id="KW-1003">Cell membrane</keyword>
<dbReference type="GO" id="GO:0009247">
    <property type="term" value="P:glycolipid biosynthetic process"/>
    <property type="evidence" value="ECO:0007669"/>
    <property type="project" value="UniProtKB-ARBA"/>
</dbReference>
<proteinExistence type="predicted"/>
<dbReference type="InterPro" id="IPR004960">
    <property type="entry name" value="LipA_acyltrans"/>
</dbReference>
<dbReference type="EMBL" id="FWFT01000003">
    <property type="protein sequence ID" value="SLN43126.1"/>
    <property type="molecule type" value="Genomic_DNA"/>
</dbReference>
<dbReference type="PANTHER" id="PTHR30606">
    <property type="entry name" value="LIPID A BIOSYNTHESIS LAUROYL ACYLTRANSFERASE"/>
    <property type="match status" value="1"/>
</dbReference>
<keyword evidence="4 7" id="KW-0808">Transferase</keyword>
<dbReference type="AlphaFoldDB" id="A0A1Y5SMP8"/>
<dbReference type="GO" id="GO:0005886">
    <property type="term" value="C:plasma membrane"/>
    <property type="evidence" value="ECO:0007669"/>
    <property type="project" value="UniProtKB-SubCell"/>
</dbReference>
<evidence type="ECO:0000256" key="1">
    <source>
        <dbReference type="ARBA" id="ARBA00004533"/>
    </source>
</evidence>
<evidence type="ECO:0000313" key="8">
    <source>
        <dbReference type="Proteomes" id="UP000193623"/>
    </source>
</evidence>
<evidence type="ECO:0000256" key="6">
    <source>
        <dbReference type="ARBA" id="ARBA00023315"/>
    </source>
</evidence>
<reference evidence="7 8" key="1">
    <citation type="submission" date="2017-03" db="EMBL/GenBank/DDBJ databases">
        <authorList>
            <person name="Afonso C.L."/>
            <person name="Miller P.J."/>
            <person name="Scott M.A."/>
            <person name="Spackman E."/>
            <person name="Goraichik I."/>
            <person name="Dimitrov K.M."/>
            <person name="Suarez D.L."/>
            <person name="Swayne D.E."/>
        </authorList>
    </citation>
    <scope>NUCLEOTIDE SEQUENCE [LARGE SCALE GENOMIC DNA]</scope>
    <source>
        <strain evidence="7 8">CECT 8397</strain>
    </source>
</reference>
<evidence type="ECO:0000256" key="5">
    <source>
        <dbReference type="ARBA" id="ARBA00023136"/>
    </source>
</evidence>
<name>A0A1Y5SMP8_9RHOB</name>
<dbReference type="Proteomes" id="UP000193623">
    <property type="component" value="Unassembled WGS sequence"/>
</dbReference>